<dbReference type="InParanoid" id="A0A1Y2AIU0"/>
<sequence>MEWYRSSPWAAGLKSRIIAAQSQRSRTNTERHKYVQQQKITPRCSVNSENASALQLVPILTKVSWNEEMSIVSRWRRVWKTPKKTSITLTFRLEARTIQDPFKSMGRAFQREPKLDRPLPDDTDAAELERVLSDAIPQLSDSRRYTETIGTTEVGEDQKCTWASIPGDPTDVTDNISRDLIIHLNVPRKHDGSLKGL</sequence>
<comment type="caution">
    <text evidence="1">The sequence shown here is derived from an EMBL/GenBank/DDBJ whole genome shotgun (WGS) entry which is preliminary data.</text>
</comment>
<accession>A0A1Y2AIU0</accession>
<dbReference type="EMBL" id="MCFC01000094">
    <property type="protein sequence ID" value="ORY22392.1"/>
    <property type="molecule type" value="Genomic_DNA"/>
</dbReference>
<proteinExistence type="predicted"/>
<organism evidence="1 2">
    <name type="scientific">Naematelia encephala</name>
    <dbReference type="NCBI Taxonomy" id="71784"/>
    <lineage>
        <taxon>Eukaryota</taxon>
        <taxon>Fungi</taxon>
        <taxon>Dikarya</taxon>
        <taxon>Basidiomycota</taxon>
        <taxon>Agaricomycotina</taxon>
        <taxon>Tremellomycetes</taxon>
        <taxon>Tremellales</taxon>
        <taxon>Naemateliaceae</taxon>
        <taxon>Naematelia</taxon>
    </lineage>
</organism>
<dbReference type="AlphaFoldDB" id="A0A1Y2AIU0"/>
<gene>
    <name evidence="1" type="ORF">BCR39DRAFT_601105</name>
</gene>
<name>A0A1Y2AIU0_9TREE</name>
<keyword evidence="2" id="KW-1185">Reference proteome</keyword>
<reference evidence="1 2" key="1">
    <citation type="submission" date="2016-07" db="EMBL/GenBank/DDBJ databases">
        <title>Pervasive Adenine N6-methylation of Active Genes in Fungi.</title>
        <authorList>
            <consortium name="DOE Joint Genome Institute"/>
            <person name="Mondo S.J."/>
            <person name="Dannebaum R.O."/>
            <person name="Kuo R.C."/>
            <person name="Labutti K."/>
            <person name="Haridas S."/>
            <person name="Kuo A."/>
            <person name="Salamov A."/>
            <person name="Ahrendt S.R."/>
            <person name="Lipzen A."/>
            <person name="Sullivan W."/>
            <person name="Andreopoulos W.B."/>
            <person name="Clum A."/>
            <person name="Lindquist E."/>
            <person name="Daum C."/>
            <person name="Ramamoorthy G.K."/>
            <person name="Gryganskyi A."/>
            <person name="Culley D."/>
            <person name="Magnuson J.K."/>
            <person name="James T.Y."/>
            <person name="O'Malley M.A."/>
            <person name="Stajich J.E."/>
            <person name="Spatafora J.W."/>
            <person name="Visel A."/>
            <person name="Grigoriev I.V."/>
        </authorList>
    </citation>
    <scope>NUCLEOTIDE SEQUENCE [LARGE SCALE GENOMIC DNA]</scope>
    <source>
        <strain evidence="1 2">68-887.2</strain>
    </source>
</reference>
<evidence type="ECO:0000313" key="2">
    <source>
        <dbReference type="Proteomes" id="UP000193986"/>
    </source>
</evidence>
<protein>
    <submittedName>
        <fullName evidence="1">Uncharacterized protein</fullName>
    </submittedName>
</protein>
<evidence type="ECO:0000313" key="1">
    <source>
        <dbReference type="EMBL" id="ORY22392.1"/>
    </source>
</evidence>
<dbReference type="Proteomes" id="UP000193986">
    <property type="component" value="Unassembled WGS sequence"/>
</dbReference>